<dbReference type="SUPFAM" id="SSF49842">
    <property type="entry name" value="TNF-like"/>
    <property type="match status" value="1"/>
</dbReference>
<name>A0A6J8E370_MYTCO</name>
<gene>
    <name evidence="5" type="ORF">MCOR_47970</name>
</gene>
<organism evidence="5 6">
    <name type="scientific">Mytilus coruscus</name>
    <name type="common">Sea mussel</name>
    <dbReference type="NCBI Taxonomy" id="42192"/>
    <lineage>
        <taxon>Eukaryota</taxon>
        <taxon>Metazoa</taxon>
        <taxon>Spiralia</taxon>
        <taxon>Lophotrochozoa</taxon>
        <taxon>Mollusca</taxon>
        <taxon>Bivalvia</taxon>
        <taxon>Autobranchia</taxon>
        <taxon>Pteriomorphia</taxon>
        <taxon>Mytilida</taxon>
        <taxon>Mytiloidea</taxon>
        <taxon>Mytilidae</taxon>
        <taxon>Mytilinae</taxon>
        <taxon>Mytilus</taxon>
    </lineage>
</organism>
<keyword evidence="2" id="KW-0964">Secreted</keyword>
<proteinExistence type="predicted"/>
<evidence type="ECO:0000256" key="3">
    <source>
        <dbReference type="ARBA" id="ARBA00022729"/>
    </source>
</evidence>
<dbReference type="PROSITE" id="PS50871">
    <property type="entry name" value="C1Q"/>
    <property type="match status" value="1"/>
</dbReference>
<dbReference type="Proteomes" id="UP000507470">
    <property type="component" value="Unassembled WGS sequence"/>
</dbReference>
<dbReference type="InterPro" id="IPR001073">
    <property type="entry name" value="C1q_dom"/>
</dbReference>
<dbReference type="PANTHER" id="PTHR22923">
    <property type="entry name" value="CEREBELLIN-RELATED"/>
    <property type="match status" value="1"/>
</dbReference>
<feature type="domain" description="C1q" evidence="4">
    <location>
        <begin position="120"/>
        <end position="254"/>
    </location>
</feature>
<dbReference type="InterPro" id="IPR008983">
    <property type="entry name" value="Tumour_necrosis_fac-like_dom"/>
</dbReference>
<evidence type="ECO:0000313" key="5">
    <source>
        <dbReference type="EMBL" id="CAC5415264.1"/>
    </source>
</evidence>
<dbReference type="PRINTS" id="PR00007">
    <property type="entry name" value="COMPLEMNTC1Q"/>
</dbReference>
<dbReference type="AlphaFoldDB" id="A0A6J8E370"/>
<keyword evidence="6" id="KW-1185">Reference proteome</keyword>
<evidence type="ECO:0000256" key="1">
    <source>
        <dbReference type="ARBA" id="ARBA00004613"/>
    </source>
</evidence>
<dbReference type="Gene3D" id="2.60.120.40">
    <property type="match status" value="1"/>
</dbReference>
<dbReference type="Pfam" id="PF00386">
    <property type="entry name" value="C1q"/>
    <property type="match status" value="1"/>
</dbReference>
<dbReference type="InterPro" id="IPR050822">
    <property type="entry name" value="Cerebellin_Synaptic_Org"/>
</dbReference>
<evidence type="ECO:0000313" key="6">
    <source>
        <dbReference type="Proteomes" id="UP000507470"/>
    </source>
</evidence>
<protein>
    <submittedName>
        <fullName evidence="5">C1QL</fullName>
    </submittedName>
</protein>
<comment type="subcellular location">
    <subcellularLocation>
        <location evidence="1">Secreted</location>
    </subcellularLocation>
</comment>
<dbReference type="InterPro" id="IPR018247">
    <property type="entry name" value="EF_Hand_1_Ca_BS"/>
</dbReference>
<evidence type="ECO:0000259" key="4">
    <source>
        <dbReference type="PROSITE" id="PS50871"/>
    </source>
</evidence>
<dbReference type="OrthoDB" id="6133383at2759"/>
<dbReference type="SMART" id="SM00110">
    <property type="entry name" value="C1Q"/>
    <property type="match status" value="1"/>
</dbReference>
<reference evidence="5 6" key="1">
    <citation type="submission" date="2020-06" db="EMBL/GenBank/DDBJ databases">
        <authorList>
            <person name="Li R."/>
            <person name="Bekaert M."/>
        </authorList>
    </citation>
    <scope>NUCLEOTIDE SEQUENCE [LARGE SCALE GENOMIC DNA]</scope>
    <source>
        <strain evidence="6">wild</strain>
    </source>
</reference>
<evidence type="ECO:0000256" key="2">
    <source>
        <dbReference type="ARBA" id="ARBA00022525"/>
    </source>
</evidence>
<dbReference type="PANTHER" id="PTHR22923:SF116">
    <property type="entry name" value="C1Q DOMAIN-CONTAINING PROTEIN"/>
    <property type="match status" value="1"/>
</dbReference>
<dbReference type="EMBL" id="CACVKT020008395">
    <property type="protein sequence ID" value="CAC5415264.1"/>
    <property type="molecule type" value="Genomic_DNA"/>
</dbReference>
<sequence length="282" mass="32471">MDLVTCHLTISWTNFLCFVKQLQEILKLHMPLKFMILTVITSYEEMTWRGPRPILEETDLDDDGMLSYIEFEHVISRSPDFLNVSCTIHILCKDVFEDLMDVMIKFKCQTGQPGQSDIGEHTLKPAFLAILSKSVSLGANHIVKFDDMITNIGDGYDASSGVFTVPRNGTYEFAMNFITSNKDRWLELDLIKNNKMVVREFSAFDKHTSGTLQAILELEKGDRIYVNHPRSSGTFLVNITRCFLAIIYELDAPNKISYEQYDCLFPFQIHFRSVLPFFSLFK</sequence>
<accession>A0A6J8E370</accession>
<dbReference type="GO" id="GO:0005576">
    <property type="term" value="C:extracellular region"/>
    <property type="evidence" value="ECO:0007669"/>
    <property type="project" value="UniProtKB-SubCell"/>
</dbReference>
<dbReference type="PROSITE" id="PS00018">
    <property type="entry name" value="EF_HAND_1"/>
    <property type="match status" value="1"/>
</dbReference>
<keyword evidence="3" id="KW-0732">Signal</keyword>